<accession>A0A182Q0V4</accession>
<dbReference type="VEuPathDB" id="VectorBase:AFAF000832"/>
<feature type="chain" id="PRO_5008132192" description="Peptidase S1 domain-containing protein" evidence="2">
    <location>
        <begin position="19"/>
        <end position="257"/>
    </location>
</feature>
<dbReference type="SUPFAM" id="SSF50494">
    <property type="entry name" value="Trypsin-like serine proteases"/>
    <property type="match status" value="1"/>
</dbReference>
<proteinExistence type="inferred from homology"/>
<dbReference type="PROSITE" id="PS50240">
    <property type="entry name" value="TRYPSIN_DOM"/>
    <property type="match status" value="1"/>
</dbReference>
<dbReference type="EnsemblMetazoa" id="AFAF000832-RA">
    <property type="protein sequence ID" value="AFAF000832-PA"/>
    <property type="gene ID" value="AFAF000832"/>
</dbReference>
<dbReference type="SMART" id="SM00020">
    <property type="entry name" value="Tryp_SPc"/>
    <property type="match status" value="1"/>
</dbReference>
<organism evidence="4 5">
    <name type="scientific">Anopheles farauti</name>
    <dbReference type="NCBI Taxonomy" id="69004"/>
    <lineage>
        <taxon>Eukaryota</taxon>
        <taxon>Metazoa</taxon>
        <taxon>Ecdysozoa</taxon>
        <taxon>Arthropoda</taxon>
        <taxon>Hexapoda</taxon>
        <taxon>Insecta</taxon>
        <taxon>Pterygota</taxon>
        <taxon>Neoptera</taxon>
        <taxon>Endopterygota</taxon>
        <taxon>Diptera</taxon>
        <taxon>Nematocera</taxon>
        <taxon>Culicoidea</taxon>
        <taxon>Culicidae</taxon>
        <taxon>Anophelinae</taxon>
        <taxon>Anopheles</taxon>
    </lineage>
</organism>
<dbReference type="STRING" id="69004.A0A182Q0V4"/>
<evidence type="ECO:0000259" key="3">
    <source>
        <dbReference type="PROSITE" id="PS50240"/>
    </source>
</evidence>
<reference evidence="5" key="1">
    <citation type="submission" date="2014-01" db="EMBL/GenBank/DDBJ databases">
        <title>The Genome Sequence of Anopheles farauti FAR1 (V2).</title>
        <authorList>
            <consortium name="The Broad Institute Genomics Platform"/>
            <person name="Neafsey D.E."/>
            <person name="Besansky N."/>
            <person name="Howell P."/>
            <person name="Walton C."/>
            <person name="Young S.K."/>
            <person name="Zeng Q."/>
            <person name="Gargeya S."/>
            <person name="Fitzgerald M."/>
            <person name="Haas B."/>
            <person name="Abouelleil A."/>
            <person name="Allen A.W."/>
            <person name="Alvarado L."/>
            <person name="Arachchi H.M."/>
            <person name="Berlin A.M."/>
            <person name="Chapman S.B."/>
            <person name="Gainer-Dewar J."/>
            <person name="Goldberg J."/>
            <person name="Griggs A."/>
            <person name="Gujja S."/>
            <person name="Hansen M."/>
            <person name="Howarth C."/>
            <person name="Imamovic A."/>
            <person name="Ireland A."/>
            <person name="Larimer J."/>
            <person name="McCowan C."/>
            <person name="Murphy C."/>
            <person name="Pearson M."/>
            <person name="Poon T.W."/>
            <person name="Priest M."/>
            <person name="Roberts A."/>
            <person name="Saif S."/>
            <person name="Shea T."/>
            <person name="Sisk P."/>
            <person name="Sykes S."/>
            <person name="Wortman J."/>
            <person name="Nusbaum C."/>
            <person name="Birren B."/>
        </authorList>
    </citation>
    <scope>NUCLEOTIDE SEQUENCE [LARGE SCALE GENOMIC DNA]</scope>
    <source>
        <strain evidence="5">FAR1</strain>
    </source>
</reference>
<name>A0A182Q0V4_9DIPT</name>
<dbReference type="InterPro" id="IPR001254">
    <property type="entry name" value="Trypsin_dom"/>
</dbReference>
<evidence type="ECO:0000256" key="2">
    <source>
        <dbReference type="SAM" id="SignalP"/>
    </source>
</evidence>
<dbReference type="PRINTS" id="PR00722">
    <property type="entry name" value="CHYMOTRYPSIN"/>
</dbReference>
<sequence>MKQYVGLLLALTLCCVSSLEIEPDRSQRIVNGINAPNTPYNVYVLYLNSGNSGFFGGGSLISDRHVLTAAQNIAGFVRWEVRLGGTVFGQLSQQVSTQAVAHPNFNMANRANDIGFIVLPQPVTFTALISPIQLPPLGRGLPYENEEGMVVGFGFNTIGGDVRSDFLKVGFQRVISDSRCIGFYQITLPNHYCAEDGLQRSNVCNGDLGAGFVVSDRRIDTLVGVASLITASCDANTPTGYTRVSQYRQWIRDNTGV</sequence>
<dbReference type="GO" id="GO:0004252">
    <property type="term" value="F:serine-type endopeptidase activity"/>
    <property type="evidence" value="ECO:0007669"/>
    <property type="project" value="InterPro"/>
</dbReference>
<feature type="signal peptide" evidence="2">
    <location>
        <begin position="1"/>
        <end position="18"/>
    </location>
</feature>
<dbReference type="InterPro" id="IPR009003">
    <property type="entry name" value="Peptidase_S1_PA"/>
</dbReference>
<dbReference type="EMBL" id="AXCN02001904">
    <property type="status" value="NOT_ANNOTATED_CDS"/>
    <property type="molecule type" value="Genomic_DNA"/>
</dbReference>
<dbReference type="PANTHER" id="PTHR24260:SF136">
    <property type="entry name" value="GH08193P-RELATED"/>
    <property type="match status" value="1"/>
</dbReference>
<dbReference type="Pfam" id="PF00089">
    <property type="entry name" value="Trypsin"/>
    <property type="match status" value="1"/>
</dbReference>
<dbReference type="GO" id="GO:0006508">
    <property type="term" value="P:proteolysis"/>
    <property type="evidence" value="ECO:0007669"/>
    <property type="project" value="InterPro"/>
</dbReference>
<protein>
    <recommendedName>
        <fullName evidence="3">Peptidase S1 domain-containing protein</fullName>
    </recommendedName>
</protein>
<dbReference type="AlphaFoldDB" id="A0A182Q0V4"/>
<dbReference type="InterPro" id="IPR043504">
    <property type="entry name" value="Peptidase_S1_PA_chymotrypsin"/>
</dbReference>
<comment type="similarity">
    <text evidence="1">Belongs to the peptidase S1 family. CLIP subfamily.</text>
</comment>
<feature type="domain" description="Peptidase S1" evidence="3">
    <location>
        <begin position="29"/>
        <end position="256"/>
    </location>
</feature>
<dbReference type="PANTHER" id="PTHR24260">
    <property type="match status" value="1"/>
</dbReference>
<reference evidence="4" key="2">
    <citation type="submission" date="2020-05" db="UniProtKB">
        <authorList>
            <consortium name="EnsemblMetazoa"/>
        </authorList>
    </citation>
    <scope>IDENTIFICATION</scope>
    <source>
        <strain evidence="4">FAR1</strain>
    </source>
</reference>
<dbReference type="InterPro" id="IPR001314">
    <property type="entry name" value="Peptidase_S1A"/>
</dbReference>
<dbReference type="Proteomes" id="UP000075886">
    <property type="component" value="Unassembled WGS sequence"/>
</dbReference>
<evidence type="ECO:0000313" key="5">
    <source>
        <dbReference type="Proteomes" id="UP000075886"/>
    </source>
</evidence>
<keyword evidence="5" id="KW-1185">Reference proteome</keyword>
<dbReference type="InterPro" id="IPR051333">
    <property type="entry name" value="CLIP_Serine_Protease"/>
</dbReference>
<evidence type="ECO:0000313" key="4">
    <source>
        <dbReference type="EnsemblMetazoa" id="AFAF000832-PA"/>
    </source>
</evidence>
<evidence type="ECO:0000256" key="1">
    <source>
        <dbReference type="ARBA" id="ARBA00024195"/>
    </source>
</evidence>
<dbReference type="Gene3D" id="2.40.10.10">
    <property type="entry name" value="Trypsin-like serine proteases"/>
    <property type="match status" value="1"/>
</dbReference>
<keyword evidence="2" id="KW-0732">Signal</keyword>